<dbReference type="AlphaFoldDB" id="A0A6A5X157"/>
<keyword evidence="2" id="KW-1185">Reference proteome</keyword>
<name>A0A6A5X157_9PLEO</name>
<accession>A0A6A5X157</accession>
<dbReference type="OrthoDB" id="3034003at2759"/>
<organism evidence="1 2">
    <name type="scientific">Amniculicola lignicola CBS 123094</name>
    <dbReference type="NCBI Taxonomy" id="1392246"/>
    <lineage>
        <taxon>Eukaryota</taxon>
        <taxon>Fungi</taxon>
        <taxon>Dikarya</taxon>
        <taxon>Ascomycota</taxon>
        <taxon>Pezizomycotina</taxon>
        <taxon>Dothideomycetes</taxon>
        <taxon>Pleosporomycetidae</taxon>
        <taxon>Pleosporales</taxon>
        <taxon>Amniculicolaceae</taxon>
        <taxon>Amniculicola</taxon>
    </lineage>
</organism>
<gene>
    <name evidence="1" type="ORF">P154DRAFT_569080</name>
</gene>
<reference evidence="1" key="1">
    <citation type="journal article" date="2020" name="Stud. Mycol.">
        <title>101 Dothideomycetes genomes: a test case for predicting lifestyles and emergence of pathogens.</title>
        <authorList>
            <person name="Haridas S."/>
            <person name="Albert R."/>
            <person name="Binder M."/>
            <person name="Bloem J."/>
            <person name="Labutti K."/>
            <person name="Salamov A."/>
            <person name="Andreopoulos B."/>
            <person name="Baker S."/>
            <person name="Barry K."/>
            <person name="Bills G."/>
            <person name="Bluhm B."/>
            <person name="Cannon C."/>
            <person name="Castanera R."/>
            <person name="Culley D."/>
            <person name="Daum C."/>
            <person name="Ezra D."/>
            <person name="Gonzalez J."/>
            <person name="Henrissat B."/>
            <person name="Kuo A."/>
            <person name="Liang C."/>
            <person name="Lipzen A."/>
            <person name="Lutzoni F."/>
            <person name="Magnuson J."/>
            <person name="Mondo S."/>
            <person name="Nolan M."/>
            <person name="Ohm R."/>
            <person name="Pangilinan J."/>
            <person name="Park H.-J."/>
            <person name="Ramirez L."/>
            <person name="Alfaro M."/>
            <person name="Sun H."/>
            <person name="Tritt A."/>
            <person name="Yoshinaga Y."/>
            <person name="Zwiers L.-H."/>
            <person name="Turgeon B."/>
            <person name="Goodwin S."/>
            <person name="Spatafora J."/>
            <person name="Crous P."/>
            <person name="Grigoriev I."/>
        </authorList>
    </citation>
    <scope>NUCLEOTIDE SEQUENCE</scope>
    <source>
        <strain evidence="1">CBS 123094</strain>
    </source>
</reference>
<evidence type="ECO:0000313" key="2">
    <source>
        <dbReference type="Proteomes" id="UP000799779"/>
    </source>
</evidence>
<evidence type="ECO:0000313" key="1">
    <source>
        <dbReference type="EMBL" id="KAF2007189.1"/>
    </source>
</evidence>
<protein>
    <submittedName>
        <fullName evidence="1">Uncharacterized protein</fullName>
    </submittedName>
</protein>
<proteinExistence type="predicted"/>
<sequence length="270" mass="30731">MVLNHAWEAITGLIVNTKTGGVGFRNHTTPPVLPYGSTWSEDVLFIEPETECVDLNITLDFNILYSDNTFEVVQNITITDHGGFANLVRDIPWYGTNETYTQPNLRDCAYFAGWFSNVYSVFYLNVTNSKNEDFAIRFQYLNSRVGARYPIDPKFGSFKVRYDRLMLQGVYGSYLARQEHFFLPRLAFQMSPSPTHSMENLAGVDFCQNVMNVAYQQDEIDSTVLHGLPDYAGQTNLALFNKWQALSPSASQAANIINLIWMLWSEPKAK</sequence>
<dbReference type="Proteomes" id="UP000799779">
    <property type="component" value="Unassembled WGS sequence"/>
</dbReference>
<dbReference type="EMBL" id="ML977557">
    <property type="protein sequence ID" value="KAF2007189.1"/>
    <property type="molecule type" value="Genomic_DNA"/>
</dbReference>